<evidence type="ECO:0000313" key="2">
    <source>
        <dbReference type="EMBL" id="MBR1140183.1"/>
    </source>
</evidence>
<keyword evidence="3" id="KW-1185">Reference proteome</keyword>
<comment type="caution">
    <text evidence="2">The sequence shown here is derived from an EMBL/GenBank/DDBJ whole genome shotgun (WGS) entry which is preliminary data.</text>
</comment>
<feature type="transmembrane region" description="Helical" evidence="1">
    <location>
        <begin position="117"/>
        <end position="138"/>
    </location>
</feature>
<keyword evidence="1" id="KW-0472">Membrane</keyword>
<protein>
    <recommendedName>
        <fullName evidence="4">Transmembrane protein</fullName>
    </recommendedName>
</protein>
<dbReference type="Proteomes" id="UP001314635">
    <property type="component" value="Unassembled WGS sequence"/>
</dbReference>
<accession>A0ABS5GG23</accession>
<gene>
    <name evidence="2" type="ORF">JQ619_30935</name>
</gene>
<proteinExistence type="predicted"/>
<reference evidence="3" key="1">
    <citation type="journal article" date="2021" name="ISME J.">
        <title>Evolutionary origin and ecological implication of a unique nif island in free-living Bradyrhizobium lineages.</title>
        <authorList>
            <person name="Tao J."/>
        </authorList>
    </citation>
    <scope>NUCLEOTIDE SEQUENCE [LARGE SCALE GENOMIC DNA]</scope>
    <source>
        <strain evidence="3">SZCCT0094</strain>
    </source>
</reference>
<sequence length="153" mass="17206">MSSLQDPSYLIDNASRRVARCAWLLNCGFFAVGACVSTFVYVSGRVGDEVVRMNRTGQVSTESAASALFSLPFFQLILFMLPLLIDVRWEPFRRFVRSSHQFQISRDPKYQKLDPQFVYYGICFIFALCGCVALVLALSEAMSTYAGSLSKVR</sequence>
<evidence type="ECO:0008006" key="4">
    <source>
        <dbReference type="Google" id="ProtNLM"/>
    </source>
</evidence>
<keyword evidence="1" id="KW-0812">Transmembrane</keyword>
<feature type="transmembrane region" description="Helical" evidence="1">
    <location>
        <begin position="64"/>
        <end position="85"/>
    </location>
</feature>
<keyword evidence="1" id="KW-1133">Transmembrane helix</keyword>
<evidence type="ECO:0000256" key="1">
    <source>
        <dbReference type="SAM" id="Phobius"/>
    </source>
</evidence>
<dbReference type="RefSeq" id="WP_172241271.1">
    <property type="nucleotide sequence ID" value="NZ_JABFDP010000031.1"/>
</dbReference>
<feature type="transmembrane region" description="Helical" evidence="1">
    <location>
        <begin position="21"/>
        <end position="44"/>
    </location>
</feature>
<organism evidence="2 3">
    <name type="scientific">Bradyrhizobium denitrificans</name>
    <dbReference type="NCBI Taxonomy" id="2734912"/>
    <lineage>
        <taxon>Bacteria</taxon>
        <taxon>Pseudomonadati</taxon>
        <taxon>Pseudomonadota</taxon>
        <taxon>Alphaproteobacteria</taxon>
        <taxon>Hyphomicrobiales</taxon>
        <taxon>Nitrobacteraceae</taxon>
        <taxon>Bradyrhizobium</taxon>
    </lineage>
</organism>
<dbReference type="EMBL" id="JAFCLK010000037">
    <property type="protein sequence ID" value="MBR1140183.1"/>
    <property type="molecule type" value="Genomic_DNA"/>
</dbReference>
<name>A0ABS5GG23_9BRAD</name>
<evidence type="ECO:0000313" key="3">
    <source>
        <dbReference type="Proteomes" id="UP001314635"/>
    </source>
</evidence>